<evidence type="ECO:0000256" key="6">
    <source>
        <dbReference type="RuleBase" id="RU004355"/>
    </source>
</evidence>
<evidence type="ECO:0000259" key="8">
    <source>
        <dbReference type="Pfam" id="PF02601"/>
    </source>
</evidence>
<keyword evidence="4 5" id="KW-0269">Exonuclease</keyword>
<dbReference type="InterPro" id="IPR025824">
    <property type="entry name" value="OB-fold_nuc-bd_dom"/>
</dbReference>
<dbReference type="NCBIfam" id="TIGR00237">
    <property type="entry name" value="xseA"/>
    <property type="match status" value="1"/>
</dbReference>
<dbReference type="AlphaFoldDB" id="A0A364NXC8"/>
<evidence type="ECO:0000256" key="3">
    <source>
        <dbReference type="ARBA" id="ARBA00022801"/>
    </source>
</evidence>
<dbReference type="InterPro" id="IPR020579">
    <property type="entry name" value="Exonuc_VII_lsu_C"/>
</dbReference>
<comment type="subunit">
    <text evidence="5">Heterooligomer composed of large and small subunits.</text>
</comment>
<dbReference type="InterPro" id="IPR003753">
    <property type="entry name" value="Exonuc_VII_L"/>
</dbReference>
<evidence type="ECO:0000256" key="7">
    <source>
        <dbReference type="SAM" id="MobiDB-lite"/>
    </source>
</evidence>
<evidence type="ECO:0000256" key="4">
    <source>
        <dbReference type="ARBA" id="ARBA00022839"/>
    </source>
</evidence>
<comment type="function">
    <text evidence="5">Bidirectionally degrades single-stranded DNA into large acid-insoluble oligonucleotides, which are then degraded further into small acid-soluble oligonucleotides.</text>
</comment>
<dbReference type="GO" id="GO:0009318">
    <property type="term" value="C:exodeoxyribonuclease VII complex"/>
    <property type="evidence" value="ECO:0007669"/>
    <property type="project" value="UniProtKB-UniRule"/>
</dbReference>
<dbReference type="GO" id="GO:0005737">
    <property type="term" value="C:cytoplasm"/>
    <property type="evidence" value="ECO:0007669"/>
    <property type="project" value="UniProtKB-SubCell"/>
</dbReference>
<dbReference type="GO" id="GO:0003676">
    <property type="term" value="F:nucleic acid binding"/>
    <property type="evidence" value="ECO:0007669"/>
    <property type="project" value="InterPro"/>
</dbReference>
<evidence type="ECO:0000256" key="5">
    <source>
        <dbReference type="HAMAP-Rule" id="MF_00378"/>
    </source>
</evidence>
<keyword evidence="2 5" id="KW-0540">Nuclease</keyword>
<proteinExistence type="inferred from homology"/>
<evidence type="ECO:0000313" key="10">
    <source>
        <dbReference type="EMBL" id="RAU21713.1"/>
    </source>
</evidence>
<sequence length="480" mass="52303">MTDEPAPRSNIPEYSVSELSGSLRKTVEETFSFVRVRGEISGFKRHSSGHMYFALKDPEAVLDAVCWRGQASRLGINPEDGMEVIATGRLTTYPGRSKYQMVVERMELAGQGALLKLLEDRKKRLMAEGLFAPERKRPIPFLPDVIGVVTSPTGAVIRDILHRLAERFPRHVLLWPVAVQGEGAAAQVAAAIRGFNALAPGGAVPRPDVLIVARGGGSLEDLMAFNEEVVVRAAAESEIPLISAVGHETDTTLIDFASDLRAPTPTAAAEKAVPVRAELIAGLAEQQARLVGAMMRGLADRQGRVAQTFRAIPHPRRVIEDCARRLDDRGERLDNALPNLVERRRIELDRLSARLAHGLRAARAAGQALAEREALQLDQLSRRLSEAMPRLLDDRALRVENAGKLLESYSYRKVLERGYAVIRDEHGHPVVAAAEARPGAVVAVEFSDGVVQAVMQGKPSPSAPKMRKPPPPDGRQGNLL</sequence>
<reference evidence="10 11" key="1">
    <citation type="submission" date="2017-11" db="EMBL/GenBank/DDBJ databases">
        <title>Draft genome sequence of magnetotactic bacterium Magnetospirillum kuznetsovii LBB-42.</title>
        <authorList>
            <person name="Grouzdev D.S."/>
            <person name="Rysina M.S."/>
            <person name="Baslerov R.V."/>
            <person name="Koziaeva V."/>
        </authorList>
    </citation>
    <scope>NUCLEOTIDE SEQUENCE [LARGE SCALE GENOMIC DNA]</scope>
    <source>
        <strain evidence="10 11">LBB-42</strain>
    </source>
</reference>
<comment type="caution">
    <text evidence="10">The sequence shown here is derived from an EMBL/GenBank/DDBJ whole genome shotgun (WGS) entry which is preliminary data.</text>
</comment>
<dbReference type="EC" id="3.1.11.6" evidence="5"/>
<accession>A0A364NXC8</accession>
<dbReference type="PANTHER" id="PTHR30008:SF0">
    <property type="entry name" value="EXODEOXYRIBONUCLEASE 7 LARGE SUBUNIT"/>
    <property type="match status" value="1"/>
</dbReference>
<comment type="similarity">
    <text evidence="5 6">Belongs to the XseA family.</text>
</comment>
<organism evidence="10 11">
    <name type="scientific">Paramagnetospirillum kuznetsovii</name>
    <dbReference type="NCBI Taxonomy" id="2053833"/>
    <lineage>
        <taxon>Bacteria</taxon>
        <taxon>Pseudomonadati</taxon>
        <taxon>Pseudomonadota</taxon>
        <taxon>Alphaproteobacteria</taxon>
        <taxon>Rhodospirillales</taxon>
        <taxon>Magnetospirillaceae</taxon>
        <taxon>Paramagnetospirillum</taxon>
    </lineage>
</organism>
<dbReference type="EMBL" id="PGTO01000008">
    <property type="protein sequence ID" value="RAU21713.1"/>
    <property type="molecule type" value="Genomic_DNA"/>
</dbReference>
<name>A0A364NXC8_9PROT</name>
<evidence type="ECO:0000256" key="2">
    <source>
        <dbReference type="ARBA" id="ARBA00022722"/>
    </source>
</evidence>
<dbReference type="Proteomes" id="UP000251075">
    <property type="component" value="Unassembled WGS sequence"/>
</dbReference>
<dbReference type="PANTHER" id="PTHR30008">
    <property type="entry name" value="EXODEOXYRIBONUCLEASE 7 LARGE SUBUNIT"/>
    <property type="match status" value="1"/>
</dbReference>
<feature type="region of interest" description="Disordered" evidence="7">
    <location>
        <begin position="455"/>
        <end position="480"/>
    </location>
</feature>
<dbReference type="GO" id="GO:0008855">
    <property type="term" value="F:exodeoxyribonuclease VII activity"/>
    <property type="evidence" value="ECO:0007669"/>
    <property type="project" value="UniProtKB-UniRule"/>
</dbReference>
<dbReference type="OrthoDB" id="9802795at2"/>
<feature type="domain" description="Exonuclease VII large subunit C-terminal" evidence="8">
    <location>
        <begin position="130"/>
        <end position="453"/>
    </location>
</feature>
<dbReference type="Pfam" id="PF02601">
    <property type="entry name" value="Exonuc_VII_L"/>
    <property type="match status" value="1"/>
</dbReference>
<gene>
    <name evidence="5" type="primary">xseA</name>
    <name evidence="10" type="ORF">CU669_12130</name>
</gene>
<dbReference type="GO" id="GO:0006308">
    <property type="term" value="P:DNA catabolic process"/>
    <property type="evidence" value="ECO:0007669"/>
    <property type="project" value="UniProtKB-UniRule"/>
</dbReference>
<dbReference type="CDD" id="cd04489">
    <property type="entry name" value="ExoVII_LU_OBF"/>
    <property type="match status" value="1"/>
</dbReference>
<evidence type="ECO:0000259" key="9">
    <source>
        <dbReference type="Pfam" id="PF13742"/>
    </source>
</evidence>
<keyword evidence="1 5" id="KW-0963">Cytoplasm</keyword>
<comment type="catalytic activity">
    <reaction evidence="5 6">
        <text>Exonucleolytic cleavage in either 5'- to 3'- or 3'- to 5'-direction to yield nucleoside 5'-phosphates.</text>
        <dbReference type="EC" id="3.1.11.6"/>
    </reaction>
</comment>
<evidence type="ECO:0000256" key="1">
    <source>
        <dbReference type="ARBA" id="ARBA00022490"/>
    </source>
</evidence>
<dbReference type="HAMAP" id="MF_00378">
    <property type="entry name" value="Exonuc_7_L"/>
    <property type="match status" value="1"/>
</dbReference>
<keyword evidence="3 5" id="KW-0378">Hydrolase</keyword>
<dbReference type="Pfam" id="PF13742">
    <property type="entry name" value="tRNA_anti_2"/>
    <property type="match status" value="1"/>
</dbReference>
<keyword evidence="11" id="KW-1185">Reference proteome</keyword>
<evidence type="ECO:0000313" key="11">
    <source>
        <dbReference type="Proteomes" id="UP000251075"/>
    </source>
</evidence>
<comment type="subcellular location">
    <subcellularLocation>
        <location evidence="5 6">Cytoplasm</location>
    </subcellularLocation>
</comment>
<dbReference type="RefSeq" id="WP_112145015.1">
    <property type="nucleotide sequence ID" value="NZ_PGTO01000008.1"/>
</dbReference>
<feature type="domain" description="OB-fold nucleic acid binding" evidence="9">
    <location>
        <begin position="14"/>
        <end position="107"/>
    </location>
</feature>
<protein>
    <recommendedName>
        <fullName evidence="5">Exodeoxyribonuclease 7 large subunit</fullName>
        <ecNumber evidence="5">3.1.11.6</ecNumber>
    </recommendedName>
    <alternativeName>
        <fullName evidence="5">Exodeoxyribonuclease VII large subunit</fullName>
        <shortName evidence="5">Exonuclease VII large subunit</shortName>
    </alternativeName>
</protein>